<organism evidence="1 2">
    <name type="scientific">Glossina pallidipes</name>
    <name type="common">Tsetse fly</name>
    <dbReference type="NCBI Taxonomy" id="7398"/>
    <lineage>
        <taxon>Eukaryota</taxon>
        <taxon>Metazoa</taxon>
        <taxon>Ecdysozoa</taxon>
        <taxon>Arthropoda</taxon>
        <taxon>Hexapoda</taxon>
        <taxon>Insecta</taxon>
        <taxon>Pterygota</taxon>
        <taxon>Neoptera</taxon>
        <taxon>Endopterygota</taxon>
        <taxon>Diptera</taxon>
        <taxon>Brachycera</taxon>
        <taxon>Muscomorpha</taxon>
        <taxon>Hippoboscoidea</taxon>
        <taxon>Glossinidae</taxon>
        <taxon>Glossina</taxon>
    </lineage>
</organism>
<sequence length="95" mass="10602">MCEEYFIQFTTNASIQYKCKLIVGILATQTDDACKGFVSRQQALPTNREFVTRTCTTTDFNDAINFHYGNNAVNGMGGAFAAFQMPLILALAYHF</sequence>
<proteinExistence type="predicted"/>
<accession>A0A1A9ZVQ1</accession>
<keyword evidence="2" id="KW-1185">Reference proteome</keyword>
<dbReference type="AlphaFoldDB" id="A0A1A9ZVQ1"/>
<protein>
    <submittedName>
        <fullName evidence="1">Uncharacterized protein</fullName>
    </submittedName>
</protein>
<name>A0A1A9ZVQ1_GLOPL</name>
<dbReference type="Proteomes" id="UP000092445">
    <property type="component" value="Unassembled WGS sequence"/>
</dbReference>
<evidence type="ECO:0000313" key="1">
    <source>
        <dbReference type="EnsemblMetazoa" id="GPAI026494-PA"/>
    </source>
</evidence>
<reference evidence="2" key="1">
    <citation type="submission" date="2014-03" db="EMBL/GenBank/DDBJ databases">
        <authorList>
            <person name="Aksoy S."/>
            <person name="Warren W."/>
            <person name="Wilson R.K."/>
        </authorList>
    </citation>
    <scope>NUCLEOTIDE SEQUENCE [LARGE SCALE GENOMIC DNA]</scope>
    <source>
        <strain evidence="2">IAEA</strain>
    </source>
</reference>
<dbReference type="VEuPathDB" id="VectorBase:GPAI026494"/>
<reference evidence="1" key="2">
    <citation type="submission" date="2020-05" db="UniProtKB">
        <authorList>
            <consortium name="EnsemblMetazoa"/>
        </authorList>
    </citation>
    <scope>IDENTIFICATION</scope>
    <source>
        <strain evidence="1">IAEA</strain>
    </source>
</reference>
<dbReference type="EnsemblMetazoa" id="GPAI026494-RA">
    <property type="protein sequence ID" value="GPAI026494-PA"/>
    <property type="gene ID" value="GPAI026494"/>
</dbReference>
<evidence type="ECO:0000313" key="2">
    <source>
        <dbReference type="Proteomes" id="UP000092445"/>
    </source>
</evidence>